<sequence length="23" mass="2460">MESAAGPPESPHIISKKLPRASR</sequence>
<evidence type="ECO:0000313" key="3">
    <source>
        <dbReference type="Proteomes" id="UP000234681"/>
    </source>
</evidence>
<dbReference type="AlphaFoldDB" id="A6HV38"/>
<feature type="region of interest" description="Disordered" evidence="1">
    <location>
        <begin position="1"/>
        <end position="23"/>
    </location>
</feature>
<dbReference type="Proteomes" id="UP000234681">
    <property type="component" value="Chromosome 2"/>
</dbReference>
<evidence type="ECO:0000256" key="1">
    <source>
        <dbReference type="SAM" id="MobiDB-lite"/>
    </source>
</evidence>
<accession>A6HV38</accession>
<proteinExistence type="predicted"/>
<dbReference type="EMBL" id="CH473952">
    <property type="protein sequence ID" value="EDL81974.1"/>
    <property type="molecule type" value="Genomic_DNA"/>
</dbReference>
<feature type="non-terminal residue" evidence="2">
    <location>
        <position position="23"/>
    </location>
</feature>
<organism evidence="2 3">
    <name type="scientific">Rattus norvegicus</name>
    <name type="common">Rat</name>
    <dbReference type="NCBI Taxonomy" id="10116"/>
    <lineage>
        <taxon>Eukaryota</taxon>
        <taxon>Metazoa</taxon>
        <taxon>Chordata</taxon>
        <taxon>Craniata</taxon>
        <taxon>Vertebrata</taxon>
        <taxon>Euteleostomi</taxon>
        <taxon>Mammalia</taxon>
        <taxon>Eutheria</taxon>
        <taxon>Euarchontoglires</taxon>
        <taxon>Glires</taxon>
        <taxon>Rodentia</taxon>
        <taxon>Myomorpha</taxon>
        <taxon>Muroidea</taxon>
        <taxon>Muridae</taxon>
        <taxon>Murinae</taxon>
        <taxon>Rattus</taxon>
    </lineage>
</organism>
<name>A6HV38_RAT</name>
<evidence type="ECO:0000313" key="2">
    <source>
        <dbReference type="EMBL" id="EDL81974.1"/>
    </source>
</evidence>
<feature type="compositionally biased region" description="Basic residues" evidence="1">
    <location>
        <begin position="14"/>
        <end position="23"/>
    </location>
</feature>
<gene>
    <name evidence="2" type="ORF">rCG_28857</name>
</gene>
<protein>
    <submittedName>
        <fullName evidence="2">RCG28857</fullName>
    </submittedName>
</protein>
<reference evidence="3" key="1">
    <citation type="submission" date="2005-09" db="EMBL/GenBank/DDBJ databases">
        <authorList>
            <person name="Mural R.J."/>
            <person name="Li P.W."/>
            <person name="Adams M.D."/>
            <person name="Amanatides P.G."/>
            <person name="Baden-Tillson H."/>
            <person name="Barnstead M."/>
            <person name="Chin S.H."/>
            <person name="Dew I."/>
            <person name="Evans C.A."/>
            <person name="Ferriera S."/>
            <person name="Flanigan M."/>
            <person name="Fosler C."/>
            <person name="Glodek A."/>
            <person name="Gu Z."/>
            <person name="Holt R.A."/>
            <person name="Jennings D."/>
            <person name="Kraft C.L."/>
            <person name="Lu F."/>
            <person name="Nguyen T."/>
            <person name="Nusskern D.R."/>
            <person name="Pfannkoch C.M."/>
            <person name="Sitter C."/>
            <person name="Sutton G.G."/>
            <person name="Venter J.C."/>
            <person name="Wang Z."/>
            <person name="Woodage T."/>
            <person name="Zheng X.H."/>
            <person name="Zhong F."/>
        </authorList>
    </citation>
    <scope>NUCLEOTIDE SEQUENCE [LARGE SCALE GENOMIC DNA]</scope>
    <source>
        <strain>BN</strain>
        <strain evidence="3">Sprague-Dawley</strain>
    </source>
</reference>